<evidence type="ECO:0000256" key="1">
    <source>
        <dbReference type="ARBA" id="ARBA00022448"/>
    </source>
</evidence>
<dbReference type="EMBL" id="PDEP01000005">
    <property type="protein sequence ID" value="PEN07687.1"/>
    <property type="molecule type" value="Genomic_DNA"/>
</dbReference>
<feature type="domain" description="ABC transporter" evidence="4">
    <location>
        <begin position="2"/>
        <end position="238"/>
    </location>
</feature>
<protein>
    <submittedName>
        <fullName evidence="5">ABC transporter ATP-binding protein</fullName>
    </submittedName>
</protein>
<dbReference type="Gene3D" id="3.40.50.300">
    <property type="entry name" value="P-loop containing nucleotide triphosphate hydrolases"/>
    <property type="match status" value="1"/>
</dbReference>
<name>A0A2H3NY80_9BACT</name>
<dbReference type="InterPro" id="IPR017871">
    <property type="entry name" value="ABC_transporter-like_CS"/>
</dbReference>
<evidence type="ECO:0000256" key="3">
    <source>
        <dbReference type="ARBA" id="ARBA00022840"/>
    </source>
</evidence>
<keyword evidence="3 5" id="KW-0067">ATP-binding</keyword>
<reference evidence="5 6" key="1">
    <citation type="submission" date="2017-10" db="EMBL/GenBank/DDBJ databases">
        <title>Draft genome of Longimonas halophila.</title>
        <authorList>
            <person name="Goh K.M."/>
            <person name="Shamsir M.S."/>
            <person name="Lim S.W."/>
        </authorList>
    </citation>
    <scope>NUCLEOTIDE SEQUENCE [LARGE SCALE GENOMIC DNA]</scope>
    <source>
        <strain evidence="5 6">KCTC 42399</strain>
    </source>
</reference>
<dbReference type="PROSITE" id="PS50893">
    <property type="entry name" value="ABC_TRANSPORTER_2"/>
    <property type="match status" value="1"/>
</dbReference>
<dbReference type="Pfam" id="PF00005">
    <property type="entry name" value="ABC_tran"/>
    <property type="match status" value="1"/>
</dbReference>
<keyword evidence="6" id="KW-1185">Reference proteome</keyword>
<proteinExistence type="predicted"/>
<dbReference type="PROSITE" id="PS00211">
    <property type="entry name" value="ABC_TRANSPORTER_1"/>
    <property type="match status" value="1"/>
</dbReference>
<keyword evidence="2" id="KW-0547">Nucleotide-binding</keyword>
<dbReference type="InterPro" id="IPR027417">
    <property type="entry name" value="P-loop_NTPase"/>
</dbReference>
<dbReference type="SMART" id="SM00382">
    <property type="entry name" value="AAA"/>
    <property type="match status" value="1"/>
</dbReference>
<dbReference type="InterPro" id="IPR003439">
    <property type="entry name" value="ABC_transporter-like_ATP-bd"/>
</dbReference>
<dbReference type="AlphaFoldDB" id="A0A2H3NY80"/>
<dbReference type="PANTHER" id="PTHR43023:SF6">
    <property type="entry name" value="INTERMEMBRANE PHOSPHOLIPID TRANSPORT SYSTEM ATP-BINDING PROTEIN MLAF"/>
    <property type="match status" value="1"/>
</dbReference>
<comment type="caution">
    <text evidence="5">The sequence shown here is derived from an EMBL/GenBank/DDBJ whole genome shotgun (WGS) entry which is preliminary data.</text>
</comment>
<evidence type="ECO:0000313" key="6">
    <source>
        <dbReference type="Proteomes" id="UP000221024"/>
    </source>
</evidence>
<dbReference type="CDD" id="cd03261">
    <property type="entry name" value="ABC_Org_Solvent_Resistant"/>
    <property type="match status" value="1"/>
</dbReference>
<dbReference type="InterPro" id="IPR003593">
    <property type="entry name" value="AAA+_ATPase"/>
</dbReference>
<dbReference type="SUPFAM" id="SSF52540">
    <property type="entry name" value="P-loop containing nucleoside triphosphate hydrolases"/>
    <property type="match status" value="1"/>
</dbReference>
<evidence type="ECO:0000313" key="5">
    <source>
        <dbReference type="EMBL" id="PEN07687.1"/>
    </source>
</evidence>
<dbReference type="OrthoDB" id="9802264at2"/>
<dbReference type="Proteomes" id="UP000221024">
    <property type="component" value="Unassembled WGS sequence"/>
</dbReference>
<sequence length="254" mass="27960">MIQIEHLHKSFGDLDVLEDVSLNIHEGETLAIIGQSGSGKSVLMKHIVGLLSPDRGRVLVDDVDICSVPYERLREVRKHFGVLFQGGALFDSMTSEENVAFPLEYFSSRSPAEIKARVAECLELVRMPDVGPKKPAELSGGMRKRVALARAIALEPKYILYDEPTSGLDPKTSNTIDELIQQLAEEMNVTSVVVTHDMHSVFNIADRAAFLYGKSLHWVGPIDAIHNRDDPVLDSFVTASEYHVGTHPTASSPS</sequence>
<dbReference type="GO" id="GO:0005524">
    <property type="term" value="F:ATP binding"/>
    <property type="evidence" value="ECO:0007669"/>
    <property type="project" value="UniProtKB-KW"/>
</dbReference>
<gene>
    <name evidence="5" type="ORF">CRI93_06810</name>
</gene>
<dbReference type="GO" id="GO:0016887">
    <property type="term" value="F:ATP hydrolysis activity"/>
    <property type="evidence" value="ECO:0007669"/>
    <property type="project" value="InterPro"/>
</dbReference>
<keyword evidence="1" id="KW-0813">Transport</keyword>
<evidence type="ECO:0000256" key="2">
    <source>
        <dbReference type="ARBA" id="ARBA00022741"/>
    </source>
</evidence>
<organism evidence="5 6">
    <name type="scientific">Longimonas halophila</name>
    <dbReference type="NCBI Taxonomy" id="1469170"/>
    <lineage>
        <taxon>Bacteria</taxon>
        <taxon>Pseudomonadati</taxon>
        <taxon>Rhodothermota</taxon>
        <taxon>Rhodothermia</taxon>
        <taxon>Rhodothermales</taxon>
        <taxon>Salisaetaceae</taxon>
        <taxon>Longimonas</taxon>
    </lineage>
</organism>
<dbReference type="RefSeq" id="WP_098061875.1">
    <property type="nucleotide sequence ID" value="NZ_PDEP01000005.1"/>
</dbReference>
<evidence type="ECO:0000259" key="4">
    <source>
        <dbReference type="PROSITE" id="PS50893"/>
    </source>
</evidence>
<dbReference type="PANTHER" id="PTHR43023">
    <property type="entry name" value="PROTEIN TRIGALACTOSYLDIACYLGLYCEROL 3, CHLOROPLASTIC"/>
    <property type="match status" value="1"/>
</dbReference>
<accession>A0A2H3NY80</accession>